<dbReference type="SUPFAM" id="SSF103473">
    <property type="entry name" value="MFS general substrate transporter"/>
    <property type="match status" value="1"/>
</dbReference>
<gene>
    <name evidence="9" type="ORF">GCM10007368_01150</name>
</gene>
<evidence type="ECO:0000256" key="1">
    <source>
        <dbReference type="ARBA" id="ARBA00004651"/>
    </source>
</evidence>
<feature type="transmembrane region" description="Helical" evidence="7">
    <location>
        <begin position="87"/>
        <end position="106"/>
    </location>
</feature>
<feature type="transmembrane region" description="Helical" evidence="7">
    <location>
        <begin position="21"/>
        <end position="43"/>
    </location>
</feature>
<dbReference type="NCBIfam" id="TIGR00711">
    <property type="entry name" value="efflux_EmrB"/>
    <property type="match status" value="1"/>
</dbReference>
<evidence type="ECO:0000256" key="5">
    <source>
        <dbReference type="ARBA" id="ARBA00022989"/>
    </source>
</evidence>
<feature type="transmembrane region" description="Helical" evidence="7">
    <location>
        <begin position="416"/>
        <end position="437"/>
    </location>
</feature>
<dbReference type="PROSITE" id="PS50850">
    <property type="entry name" value="MFS"/>
    <property type="match status" value="1"/>
</dbReference>
<keyword evidence="6 7" id="KW-0472">Membrane</keyword>
<evidence type="ECO:0000313" key="9">
    <source>
        <dbReference type="EMBL" id="GGI04436.1"/>
    </source>
</evidence>
<comment type="caution">
    <text evidence="9">The sequence shown here is derived from an EMBL/GenBank/DDBJ whole genome shotgun (WGS) entry which is preliminary data.</text>
</comment>
<feature type="transmembrane region" description="Helical" evidence="7">
    <location>
        <begin position="345"/>
        <end position="362"/>
    </location>
</feature>
<feature type="domain" description="Major facilitator superfamily (MFS) profile" evidence="8">
    <location>
        <begin position="21"/>
        <end position="472"/>
    </location>
</feature>
<feature type="transmembrane region" description="Helical" evidence="7">
    <location>
        <begin position="240"/>
        <end position="258"/>
    </location>
</feature>
<sequence>MTSTSPGTTAPGGLDRSVLRIAFAVIAGGIAVIFDTTIVNVALHDLAQDLGASISTIQWVSTGYLLAMFVAIPATGWLQARLGGKRLWILAQVGFLLGSVLCALAWSAPSLIAFRVLQGLAGGVMMPLMTTLIMQAARGQSVGRLMAVVGLPIALGPILGPVIGGLILGNLTWHWLFLVNVPVCLLGIWLAWRVLPDDRPAADAPRPPLDVAGLCLVSPGVAAVILGLSQVGEQGGLGHVEAWLPLLVGAALLVAFVLRALRRGDRALLDLKLLRHRPLAVSTVLLTLTGVALYGAMFLLPLYFQSLRGEDALAAGLLLIPQGVGTLVTRSLGGRLTDTVGARPVAVAGFLVVALGTVPFAFSGTDSAYWWLLVALFVRGMGLGLVMTPLMAVAYVGLEREEMPDASIFTRIGQQLGGSVGTATLAMVLTASVAGATDPTVVAGGFDRAFWWATGFTLVAAGLSFLLPSRRELQRD</sequence>
<feature type="transmembrane region" description="Helical" evidence="7">
    <location>
        <begin position="279"/>
        <end position="300"/>
    </location>
</feature>
<feature type="transmembrane region" description="Helical" evidence="7">
    <location>
        <begin position="145"/>
        <end position="167"/>
    </location>
</feature>
<dbReference type="PANTHER" id="PTHR42718:SF46">
    <property type="entry name" value="BLR6921 PROTEIN"/>
    <property type="match status" value="1"/>
</dbReference>
<keyword evidence="10" id="KW-1185">Reference proteome</keyword>
<feature type="transmembrane region" description="Helical" evidence="7">
    <location>
        <begin position="173"/>
        <end position="195"/>
    </location>
</feature>
<dbReference type="EMBL" id="BMDG01000001">
    <property type="protein sequence ID" value="GGI04436.1"/>
    <property type="molecule type" value="Genomic_DNA"/>
</dbReference>
<evidence type="ECO:0000256" key="3">
    <source>
        <dbReference type="ARBA" id="ARBA00022475"/>
    </source>
</evidence>
<dbReference type="InterPro" id="IPR004638">
    <property type="entry name" value="EmrB-like"/>
</dbReference>
<dbReference type="RefSeq" id="WP_188521704.1">
    <property type="nucleotide sequence ID" value="NZ_BMDG01000001.1"/>
</dbReference>
<reference evidence="10" key="1">
    <citation type="journal article" date="2019" name="Int. J. Syst. Evol. Microbiol.">
        <title>The Global Catalogue of Microorganisms (GCM) 10K type strain sequencing project: providing services to taxonomists for standard genome sequencing and annotation.</title>
        <authorList>
            <consortium name="The Broad Institute Genomics Platform"/>
            <consortium name="The Broad Institute Genome Sequencing Center for Infectious Disease"/>
            <person name="Wu L."/>
            <person name="Ma J."/>
        </authorList>
    </citation>
    <scope>NUCLEOTIDE SEQUENCE [LARGE SCALE GENOMIC DNA]</scope>
    <source>
        <strain evidence="10">CCM 8653</strain>
    </source>
</reference>
<feature type="transmembrane region" description="Helical" evidence="7">
    <location>
        <begin position="112"/>
        <end position="133"/>
    </location>
</feature>
<keyword evidence="2" id="KW-0813">Transport</keyword>
<organism evidence="9 10">
    <name type="scientific">Isoptericola cucumis</name>
    <dbReference type="NCBI Taxonomy" id="1776856"/>
    <lineage>
        <taxon>Bacteria</taxon>
        <taxon>Bacillati</taxon>
        <taxon>Actinomycetota</taxon>
        <taxon>Actinomycetes</taxon>
        <taxon>Micrococcales</taxon>
        <taxon>Promicromonosporaceae</taxon>
        <taxon>Isoptericola</taxon>
    </lineage>
</organism>
<dbReference type="InterPro" id="IPR020846">
    <property type="entry name" value="MFS_dom"/>
</dbReference>
<keyword evidence="5 7" id="KW-1133">Transmembrane helix</keyword>
<evidence type="ECO:0000256" key="2">
    <source>
        <dbReference type="ARBA" id="ARBA00022448"/>
    </source>
</evidence>
<keyword evidence="4 7" id="KW-0812">Transmembrane</keyword>
<feature type="transmembrane region" description="Helical" evidence="7">
    <location>
        <begin position="63"/>
        <end position="80"/>
    </location>
</feature>
<feature type="transmembrane region" description="Helical" evidence="7">
    <location>
        <begin position="312"/>
        <end position="333"/>
    </location>
</feature>
<evidence type="ECO:0000256" key="7">
    <source>
        <dbReference type="SAM" id="Phobius"/>
    </source>
</evidence>
<dbReference type="CDD" id="cd17503">
    <property type="entry name" value="MFS_LmrB_MDR_like"/>
    <property type="match status" value="1"/>
</dbReference>
<dbReference type="PANTHER" id="PTHR42718">
    <property type="entry name" value="MAJOR FACILITATOR SUPERFAMILY MULTIDRUG TRANSPORTER MFSC"/>
    <property type="match status" value="1"/>
</dbReference>
<feature type="transmembrane region" description="Helical" evidence="7">
    <location>
        <begin position="449"/>
        <end position="467"/>
    </location>
</feature>
<dbReference type="Proteomes" id="UP000632535">
    <property type="component" value="Unassembled WGS sequence"/>
</dbReference>
<dbReference type="Gene3D" id="1.20.1250.20">
    <property type="entry name" value="MFS general substrate transporter like domains"/>
    <property type="match status" value="2"/>
</dbReference>
<dbReference type="InterPro" id="IPR011701">
    <property type="entry name" value="MFS"/>
</dbReference>
<comment type="subcellular location">
    <subcellularLocation>
        <location evidence="1">Cell membrane</location>
        <topology evidence="1">Multi-pass membrane protein</topology>
    </subcellularLocation>
</comment>
<evidence type="ECO:0000313" key="10">
    <source>
        <dbReference type="Proteomes" id="UP000632535"/>
    </source>
</evidence>
<evidence type="ECO:0000259" key="8">
    <source>
        <dbReference type="PROSITE" id="PS50850"/>
    </source>
</evidence>
<dbReference type="Pfam" id="PF07690">
    <property type="entry name" value="MFS_1"/>
    <property type="match status" value="1"/>
</dbReference>
<proteinExistence type="predicted"/>
<evidence type="ECO:0000256" key="6">
    <source>
        <dbReference type="ARBA" id="ARBA00023136"/>
    </source>
</evidence>
<name>A0ABQ2B3X3_9MICO</name>
<feature type="transmembrane region" description="Helical" evidence="7">
    <location>
        <begin position="207"/>
        <end position="228"/>
    </location>
</feature>
<protein>
    <submittedName>
        <fullName evidence="9">MFS transporter</fullName>
    </submittedName>
</protein>
<keyword evidence="3" id="KW-1003">Cell membrane</keyword>
<accession>A0ABQ2B3X3</accession>
<dbReference type="InterPro" id="IPR036259">
    <property type="entry name" value="MFS_trans_sf"/>
</dbReference>
<feature type="transmembrane region" description="Helical" evidence="7">
    <location>
        <begin position="368"/>
        <end position="396"/>
    </location>
</feature>
<evidence type="ECO:0000256" key="4">
    <source>
        <dbReference type="ARBA" id="ARBA00022692"/>
    </source>
</evidence>